<dbReference type="Pfam" id="PF10728">
    <property type="entry name" value="DUF2520"/>
    <property type="match status" value="1"/>
</dbReference>
<evidence type="ECO:0000259" key="2">
    <source>
        <dbReference type="Pfam" id="PF10728"/>
    </source>
</evidence>
<gene>
    <name evidence="3" type="ORF">INS88_02005</name>
</gene>
<accession>A0A7M1QX74</accession>
<dbReference type="Proteomes" id="UP000595053">
    <property type="component" value="Chromosome"/>
</dbReference>
<feature type="domain" description="DUF2520" evidence="2">
    <location>
        <begin position="136"/>
        <end position="211"/>
    </location>
</feature>
<dbReference type="Pfam" id="PF10727">
    <property type="entry name" value="Rossmann-like"/>
    <property type="match status" value="1"/>
</dbReference>
<keyword evidence="4" id="KW-1185">Reference proteome</keyword>
<dbReference type="InterPro" id="IPR018931">
    <property type="entry name" value="DUF2520"/>
</dbReference>
<organism evidence="3 4">
    <name type="scientific">Trueperella pecoris</name>
    <dbReference type="NCBI Taxonomy" id="2733571"/>
    <lineage>
        <taxon>Bacteria</taxon>
        <taxon>Bacillati</taxon>
        <taxon>Actinomycetota</taxon>
        <taxon>Actinomycetes</taxon>
        <taxon>Actinomycetales</taxon>
        <taxon>Actinomycetaceae</taxon>
        <taxon>Trueperella</taxon>
    </lineage>
</organism>
<dbReference type="AlphaFoldDB" id="A0A7M1QX74"/>
<proteinExistence type="predicted"/>
<dbReference type="InterPro" id="IPR036291">
    <property type="entry name" value="NAD(P)-bd_dom_sf"/>
</dbReference>
<sequence>MGVGIISAGKVGSALGSALRAAGHTIVGAYASSEESRERLELMLPGVPALEMPRIVECSELVILALPDSELAPLVDGLRKLGAWQPGQIVLHTSPRFGTEVLEGAQASGALTLALHPVMEFTGTSMDVARLSGARFVVSAANVLQPIGLALAAEMGGEGVVVNSADRQIYAAALDHAADGIKLALTQASRVLGEIGVEDPSALLRMWAGTAFEQGLAVREGRTLSRDIAAANAVSQRLNVLDTLAAESPELSDVALSHRHVLAALVDRALAQGMLSEEAANELHTIVGNLRGPSGGR</sequence>
<evidence type="ECO:0000313" key="3">
    <source>
        <dbReference type="EMBL" id="QOR46599.1"/>
    </source>
</evidence>
<dbReference type="Gene3D" id="3.40.50.720">
    <property type="entry name" value="NAD(P)-binding Rossmann-like Domain"/>
    <property type="match status" value="1"/>
</dbReference>
<evidence type="ECO:0000259" key="1">
    <source>
        <dbReference type="Pfam" id="PF10727"/>
    </source>
</evidence>
<dbReference type="PANTHER" id="PTHR40459">
    <property type="entry name" value="CONSERVED HYPOTHETICAL ALANINE AND LEUCINE RICH PROTEIN"/>
    <property type="match status" value="1"/>
</dbReference>
<name>A0A7M1QX74_9ACTO</name>
<protein>
    <submittedName>
        <fullName evidence="3">DUF2520 domain-containing protein</fullName>
    </submittedName>
</protein>
<dbReference type="InterPro" id="IPR019665">
    <property type="entry name" value="OxRdtase/DH_put_Rossmann_dom"/>
</dbReference>
<evidence type="ECO:0000313" key="4">
    <source>
        <dbReference type="Proteomes" id="UP000595053"/>
    </source>
</evidence>
<dbReference type="PANTHER" id="PTHR40459:SF1">
    <property type="entry name" value="CONSERVED HYPOTHETICAL ALANINE AND LEUCINE RICH PROTEIN"/>
    <property type="match status" value="1"/>
</dbReference>
<reference evidence="3 4" key="1">
    <citation type="submission" date="2020-10" db="EMBL/GenBank/DDBJ databases">
        <title>Trueperella pecoris sp. nov. isolated from bovine and porcine specimens.</title>
        <authorList>
            <person name="Schoenecker L."/>
            <person name="Schnydrig P."/>
            <person name="Brodard I."/>
            <person name="Thomann A."/>
            <person name="Hemphill A."/>
            <person name="Rodriguez-Campos S."/>
            <person name="Perreten V."/>
            <person name="Jores J."/>
            <person name="Kittl S."/>
        </authorList>
    </citation>
    <scope>NUCLEOTIDE SEQUENCE [LARGE SCALE GENOMIC DNA]</scope>
    <source>
        <strain evidence="3 4">15A0121</strain>
    </source>
</reference>
<dbReference type="SUPFAM" id="SSF51735">
    <property type="entry name" value="NAD(P)-binding Rossmann-fold domains"/>
    <property type="match status" value="1"/>
</dbReference>
<dbReference type="EMBL" id="CP063213">
    <property type="protein sequence ID" value="QOR46599.1"/>
    <property type="molecule type" value="Genomic_DNA"/>
</dbReference>
<feature type="domain" description="Putative oxidoreductase/dehydrogenase Rossmann-like" evidence="1">
    <location>
        <begin position="2"/>
        <end position="117"/>
    </location>
</feature>